<evidence type="ECO:0000313" key="2">
    <source>
        <dbReference type="EMBL" id="MDQ0536555.1"/>
    </source>
</evidence>
<feature type="region of interest" description="Disordered" evidence="1">
    <location>
        <begin position="125"/>
        <end position="170"/>
    </location>
</feature>
<comment type="caution">
    <text evidence="2">The sequence shown here is derived from an EMBL/GenBank/DDBJ whole genome shotgun (WGS) entry which is preliminary data.</text>
</comment>
<dbReference type="InterPro" id="IPR036388">
    <property type="entry name" value="WH-like_DNA-bd_sf"/>
</dbReference>
<reference evidence="2 3" key="1">
    <citation type="submission" date="2023-07" db="EMBL/GenBank/DDBJ databases">
        <title>Genomic Encyclopedia of Type Strains, Phase IV (KMG-IV): sequencing the most valuable type-strain genomes for metagenomic binning, comparative biology and taxonomic classification.</title>
        <authorList>
            <person name="Goeker M."/>
        </authorList>
    </citation>
    <scope>NUCLEOTIDE SEQUENCE [LARGE SCALE GENOMIC DNA]</scope>
    <source>
        <strain evidence="2 3">DSM 19922</strain>
    </source>
</reference>
<dbReference type="Proteomes" id="UP001244552">
    <property type="component" value="Unassembled WGS sequence"/>
</dbReference>
<proteinExistence type="predicted"/>
<accession>A0ABU0MST5</accession>
<evidence type="ECO:0000256" key="1">
    <source>
        <dbReference type="SAM" id="MobiDB-lite"/>
    </source>
</evidence>
<protein>
    <recommendedName>
        <fullName evidence="4">Helix-turn-helix domain-containing protein</fullName>
    </recommendedName>
</protein>
<dbReference type="Pfam" id="PF13730">
    <property type="entry name" value="HTH_36"/>
    <property type="match status" value="1"/>
</dbReference>
<feature type="compositionally biased region" description="Low complexity" evidence="1">
    <location>
        <begin position="138"/>
        <end position="157"/>
    </location>
</feature>
<dbReference type="EMBL" id="JAUSVU010000028">
    <property type="protein sequence ID" value="MDQ0536555.1"/>
    <property type="molecule type" value="Genomic_DNA"/>
</dbReference>
<gene>
    <name evidence="2" type="ORF">QO018_005452</name>
</gene>
<evidence type="ECO:0008006" key="4">
    <source>
        <dbReference type="Google" id="ProtNLM"/>
    </source>
</evidence>
<name>A0ABU0MST5_9PROT</name>
<keyword evidence="3" id="KW-1185">Reference proteome</keyword>
<dbReference type="Gene3D" id="1.10.10.10">
    <property type="entry name" value="Winged helix-like DNA-binding domain superfamily/Winged helix DNA-binding domain"/>
    <property type="match status" value="1"/>
</dbReference>
<dbReference type="RefSeq" id="WP_209989334.1">
    <property type="nucleotide sequence ID" value="NZ_JAGINO010000028.1"/>
</dbReference>
<organism evidence="2 3">
    <name type="scientific">Azospirillum picis</name>
    <dbReference type="NCBI Taxonomy" id="488438"/>
    <lineage>
        <taxon>Bacteria</taxon>
        <taxon>Pseudomonadati</taxon>
        <taxon>Pseudomonadota</taxon>
        <taxon>Alphaproteobacteria</taxon>
        <taxon>Rhodospirillales</taxon>
        <taxon>Azospirillaceae</taxon>
        <taxon>Azospirillum</taxon>
    </lineage>
</organism>
<sequence length="337" mass="36898">MLNVLKKTLTQGQRLQWLELAMAADYESALIRSDSTSETRVGNHPRSAILVAAVLATAYNSNNGWCFPSIRHIARLAHIGEDAVRRGIRQLELAGLITKITRRRKDGSHTSHSFELILGQTSTAGQVKSTGPAVEASSPVSEEGGPTPEEGGAVPGAIPSGIGPQGTLERPMVSRNGIIPVIDRQAAWTQRYPSSASRSSIKDLDAASENTELSISKLVSRYQRLATAPGWRREKAREVVEDTIERVGIESVAELLKKIDGEGCQPANDIIERLNRLGRAVVSPMLRRPVSVQPRRQREIITEHSCGLSAGRIAIIREQNARKPKFVFEEVPLKEEE</sequence>
<evidence type="ECO:0000313" key="3">
    <source>
        <dbReference type="Proteomes" id="UP001244552"/>
    </source>
</evidence>